<sequence length="502" mass="51498">MSGDLPFGFGPTGGGGGEEPRSPFGSGAPFFAELERLLSWQGGPVNWELARQIAVRSLGDGASVVPVGEQHQVAEALRIADVWLDPVTALPSGATSAAGWSRVEWVEKTLPVWRTLCDPIATKVVEAMRTGISSGLSQLGGGGIELPEELRGALPPGVDLSALMGAGGPVMSMMNQVGGMLFGAQVGQAIGTLAAEVVSSTEVGLPLGPAGMAALVPAGVADFGAGLEIPADEVRIYLALRESASSRLFAHVPWLRAHVLGAVEEYARGIAVDTEAVGRVMRMVDPSALMNPERLSEALGEDVFNDATTPEQQAALARLELILALIEGWVDHVTDAAATGHLPGSAALREMVRRRRAEGGPGEQTFATLVGLSLRPRKLREAAALWAALAQARGRDGRDAVWEHPDLLPTSDDLGSPDGFVHTTSSGVLDDPIAEIEKLRDTPPAESGLSKGSAGRGPSGTGPAGDGPGATTTDGTATDGTDAGDEGPSAQGPGGDRPDGTG</sequence>
<feature type="compositionally biased region" description="Gly residues" evidence="1">
    <location>
        <begin position="454"/>
        <end position="468"/>
    </location>
</feature>
<feature type="region of interest" description="Disordered" evidence="1">
    <location>
        <begin position="1"/>
        <end position="25"/>
    </location>
</feature>
<dbReference type="InterPro" id="IPR018766">
    <property type="entry name" value="Zinicin_2"/>
</dbReference>
<keyword evidence="2" id="KW-0645">Protease</keyword>
<dbReference type="Pfam" id="PF10103">
    <property type="entry name" value="Zincin_2"/>
    <property type="match status" value="1"/>
</dbReference>
<accession>A0ABT0JW40</accession>
<evidence type="ECO:0000256" key="1">
    <source>
        <dbReference type="SAM" id="MobiDB-lite"/>
    </source>
</evidence>
<dbReference type="Gene3D" id="1.20.150.30">
    <property type="entry name" value="Zincin-like metallopeptidase, N-terminal domain"/>
    <property type="match status" value="1"/>
</dbReference>
<dbReference type="RefSeq" id="WP_248824169.1">
    <property type="nucleotide sequence ID" value="NZ_JALKFT010000006.1"/>
</dbReference>
<evidence type="ECO:0000313" key="3">
    <source>
        <dbReference type="Proteomes" id="UP001201873"/>
    </source>
</evidence>
<dbReference type="PANTHER" id="PTHR39420">
    <property type="match status" value="1"/>
</dbReference>
<name>A0ABT0JW40_9ACTN</name>
<dbReference type="Proteomes" id="UP001201873">
    <property type="component" value="Unassembled WGS sequence"/>
</dbReference>
<feature type="compositionally biased region" description="Low complexity" evidence="1">
    <location>
        <begin position="469"/>
        <end position="481"/>
    </location>
</feature>
<dbReference type="EMBL" id="JALKFT010000006">
    <property type="protein sequence ID" value="MCK9875765.1"/>
    <property type="molecule type" value="Genomic_DNA"/>
</dbReference>
<dbReference type="NCBIfam" id="TIGR03624">
    <property type="entry name" value="putative hydrolase"/>
    <property type="match status" value="1"/>
</dbReference>
<reference evidence="2 3" key="1">
    <citation type="submission" date="2022-04" db="EMBL/GenBank/DDBJ databases">
        <title>Genome diversity in the genus Frankia.</title>
        <authorList>
            <person name="Carlos-Shanley C."/>
            <person name="Hahn D."/>
        </authorList>
    </citation>
    <scope>NUCLEOTIDE SEQUENCE [LARGE SCALE GENOMIC DNA]</scope>
    <source>
        <strain evidence="2 3">Ag45/Mut15</strain>
    </source>
</reference>
<dbReference type="SUPFAM" id="SSF55486">
    <property type="entry name" value="Metalloproteases ('zincins'), catalytic domain"/>
    <property type="match status" value="1"/>
</dbReference>
<comment type="caution">
    <text evidence="2">The sequence shown here is derived from an EMBL/GenBank/DDBJ whole genome shotgun (WGS) entry which is preliminary data.</text>
</comment>
<gene>
    <name evidence="2" type="ORF">MXD59_08255</name>
</gene>
<keyword evidence="3" id="KW-1185">Reference proteome</keyword>
<organism evidence="2 3">
    <name type="scientific">Frankia umida</name>
    <dbReference type="NCBI Taxonomy" id="573489"/>
    <lineage>
        <taxon>Bacteria</taxon>
        <taxon>Bacillati</taxon>
        <taxon>Actinomycetota</taxon>
        <taxon>Actinomycetes</taxon>
        <taxon>Frankiales</taxon>
        <taxon>Frankiaceae</taxon>
        <taxon>Frankia</taxon>
    </lineage>
</organism>
<keyword evidence="2" id="KW-0482">Metalloprotease</keyword>
<dbReference type="PANTHER" id="PTHR39420:SF2">
    <property type="entry name" value="HYDROLASE"/>
    <property type="match status" value="1"/>
</dbReference>
<dbReference type="InterPro" id="IPR042271">
    <property type="entry name" value="Zinicin_2_N"/>
</dbReference>
<feature type="region of interest" description="Disordered" evidence="1">
    <location>
        <begin position="394"/>
        <end position="502"/>
    </location>
</feature>
<evidence type="ECO:0000313" key="2">
    <source>
        <dbReference type="EMBL" id="MCK9875765.1"/>
    </source>
</evidence>
<protein>
    <submittedName>
        <fullName evidence="2">Zinc-dependent metalloprotease</fullName>
    </submittedName>
</protein>
<keyword evidence="2" id="KW-0378">Hydrolase</keyword>
<dbReference type="GO" id="GO:0008237">
    <property type="term" value="F:metallopeptidase activity"/>
    <property type="evidence" value="ECO:0007669"/>
    <property type="project" value="UniProtKB-KW"/>
</dbReference>
<proteinExistence type="predicted"/>
<feature type="compositionally biased region" description="Basic and acidic residues" evidence="1">
    <location>
        <begin position="394"/>
        <end position="406"/>
    </location>
</feature>